<dbReference type="PANTHER" id="PTHR43708">
    <property type="entry name" value="CONSERVED EXPRESSED OXIDOREDUCTASE (EUROFUNG)"/>
    <property type="match status" value="1"/>
</dbReference>
<dbReference type="RefSeq" id="WP_116885803.1">
    <property type="nucleotide sequence ID" value="NZ_CABMMC010000055.1"/>
</dbReference>
<feature type="domain" description="Gfo/Idh/MocA-like oxidoreductase N-terminal" evidence="1">
    <location>
        <begin position="6"/>
        <end position="125"/>
    </location>
</feature>
<dbReference type="InterPro" id="IPR051317">
    <property type="entry name" value="Gfo/Idh/MocA_oxidoreduct"/>
</dbReference>
<proteinExistence type="predicted"/>
<dbReference type="Proteomes" id="UP000245959">
    <property type="component" value="Unassembled WGS sequence"/>
</dbReference>
<comment type="caution">
    <text evidence="3">The sequence shown here is derived from an EMBL/GenBank/DDBJ whole genome shotgun (WGS) entry which is preliminary data.</text>
</comment>
<protein>
    <submittedName>
        <fullName evidence="3">Putative dehydrogenase</fullName>
    </submittedName>
</protein>
<dbReference type="InterPro" id="IPR055170">
    <property type="entry name" value="GFO_IDH_MocA-like_dom"/>
</dbReference>
<dbReference type="Pfam" id="PF22725">
    <property type="entry name" value="GFO_IDH_MocA_C3"/>
    <property type="match status" value="1"/>
</dbReference>
<dbReference type="Gene3D" id="3.40.50.720">
    <property type="entry name" value="NAD(P)-binding Rossmann-like Domain"/>
    <property type="match status" value="1"/>
</dbReference>
<dbReference type="InterPro" id="IPR000683">
    <property type="entry name" value="Gfo/Idh/MocA-like_OxRdtase_N"/>
</dbReference>
<accession>A0A2U1AEG1</accession>
<dbReference type="SUPFAM" id="SSF51735">
    <property type="entry name" value="NAD(P)-binding Rossmann-fold domains"/>
    <property type="match status" value="1"/>
</dbReference>
<dbReference type="Pfam" id="PF01408">
    <property type="entry name" value="GFO_IDH_MocA"/>
    <property type="match status" value="1"/>
</dbReference>
<name>A0A2U1AEG1_9BACT</name>
<dbReference type="InterPro" id="IPR036291">
    <property type="entry name" value="NAD(P)-bd_dom_sf"/>
</dbReference>
<organism evidence="3 4">
    <name type="scientific">Victivallis vadensis</name>
    <dbReference type="NCBI Taxonomy" id="172901"/>
    <lineage>
        <taxon>Bacteria</taxon>
        <taxon>Pseudomonadati</taxon>
        <taxon>Lentisphaerota</taxon>
        <taxon>Lentisphaeria</taxon>
        <taxon>Victivallales</taxon>
        <taxon>Victivallaceae</taxon>
        <taxon>Victivallis</taxon>
    </lineage>
</organism>
<gene>
    <name evidence="3" type="ORF">C8D82_1457</name>
</gene>
<evidence type="ECO:0000259" key="2">
    <source>
        <dbReference type="Pfam" id="PF22725"/>
    </source>
</evidence>
<evidence type="ECO:0000313" key="3">
    <source>
        <dbReference type="EMBL" id="PVY34808.1"/>
    </source>
</evidence>
<dbReference type="SUPFAM" id="SSF55347">
    <property type="entry name" value="Glyceraldehyde-3-phosphate dehydrogenase-like, C-terminal domain"/>
    <property type="match status" value="1"/>
</dbReference>
<dbReference type="PANTHER" id="PTHR43708:SF8">
    <property type="entry name" value="OXIDOREDUCTASE"/>
    <property type="match status" value="1"/>
</dbReference>
<evidence type="ECO:0000259" key="1">
    <source>
        <dbReference type="Pfam" id="PF01408"/>
    </source>
</evidence>
<keyword evidence="4" id="KW-1185">Reference proteome</keyword>
<sequence length="343" mass="37825">MKDTRIRLAVAGLGFGWHIVNELRGPRGSADIELAGICDPDPERSAGCAAESGARVYRDLDEILADESVEAVGLYTPPHRRAELIGAILRAGKAVMTTKPFEDDPEAAAEVLELARSRKLVLHLNSPGPEPAPDQRLIMEWRREFDLGEPVSAFWETHACYHEKADGSWMDDPARCPAAPLFRLGIYGINDLVELCGEPVDCRIMQSRIATGRPTADNAMLGISFANGALGCVAASFRVDDGKPYANRLLINYERGTVWRALSHDPEGVCRLTLMGKGGGKERILREAEIDTAEHSGAYQWGVFRRAIRERRSISAEYARRIVSSIELVNSFTQQCLRPENAL</sequence>
<feature type="domain" description="GFO/IDH/MocA-like oxidoreductase" evidence="2">
    <location>
        <begin position="143"/>
        <end position="258"/>
    </location>
</feature>
<dbReference type="GeneID" id="78297067"/>
<dbReference type="EMBL" id="QEKH01000045">
    <property type="protein sequence ID" value="PVY34808.1"/>
    <property type="molecule type" value="Genomic_DNA"/>
</dbReference>
<dbReference type="AlphaFoldDB" id="A0A2U1AEG1"/>
<dbReference type="OrthoDB" id="2530554at2"/>
<dbReference type="Gene3D" id="3.30.360.10">
    <property type="entry name" value="Dihydrodipicolinate Reductase, domain 2"/>
    <property type="match status" value="1"/>
</dbReference>
<evidence type="ECO:0000313" key="4">
    <source>
        <dbReference type="Proteomes" id="UP000245959"/>
    </source>
</evidence>
<reference evidence="3 4" key="1">
    <citation type="submission" date="2018-04" db="EMBL/GenBank/DDBJ databases">
        <title>Genomic Encyclopedia of Type Strains, Phase IV (KMG-IV): sequencing the most valuable type-strain genomes for metagenomic binning, comparative biology and taxonomic classification.</title>
        <authorList>
            <person name="Goeker M."/>
        </authorList>
    </citation>
    <scope>NUCLEOTIDE SEQUENCE [LARGE SCALE GENOMIC DNA]</scope>
    <source>
        <strain evidence="3 4">DSM 14823</strain>
    </source>
</reference>
<dbReference type="GO" id="GO:0000166">
    <property type="term" value="F:nucleotide binding"/>
    <property type="evidence" value="ECO:0007669"/>
    <property type="project" value="InterPro"/>
</dbReference>